<dbReference type="AlphaFoldDB" id="B8A0K0"/>
<organism evidence="4">
    <name type="scientific">Zea mays</name>
    <name type="common">Maize</name>
    <dbReference type="NCBI Taxonomy" id="4577"/>
    <lineage>
        <taxon>Eukaryota</taxon>
        <taxon>Viridiplantae</taxon>
        <taxon>Streptophyta</taxon>
        <taxon>Embryophyta</taxon>
        <taxon>Tracheophyta</taxon>
        <taxon>Spermatophyta</taxon>
        <taxon>Magnoliopsida</taxon>
        <taxon>Liliopsida</taxon>
        <taxon>Poales</taxon>
        <taxon>Poaceae</taxon>
        <taxon>PACMAD clade</taxon>
        <taxon>Panicoideae</taxon>
        <taxon>Andropogonodae</taxon>
        <taxon>Andropogoneae</taxon>
        <taxon>Tripsacinae</taxon>
        <taxon>Zea</taxon>
    </lineage>
</organism>
<dbReference type="InterPro" id="IPR006380">
    <property type="entry name" value="SPP-like_dom"/>
</dbReference>
<accession>B8A0K0</accession>
<dbReference type="Gene3D" id="3.90.1070.10">
    <property type="match status" value="1"/>
</dbReference>
<protein>
    <recommendedName>
        <fullName evidence="3">Sucrose phosphatase-like domain-containing protein</fullName>
    </recommendedName>
</protein>
<reference evidence="4" key="1">
    <citation type="journal article" date="2009" name="PLoS Genet.">
        <title>Sequencing, mapping, and analysis of 27,455 maize full-length cDNAs.</title>
        <authorList>
            <person name="Soderlund C."/>
            <person name="Descour A."/>
            <person name="Kudrna D."/>
            <person name="Bomhoff M."/>
            <person name="Boyd L."/>
            <person name="Currie J."/>
            <person name="Angelova A."/>
            <person name="Collura K."/>
            <person name="Wissotski M."/>
            <person name="Ashley E."/>
            <person name="Morrow D."/>
            <person name="Fernandes J."/>
            <person name="Walbot V."/>
            <person name="Yu Y."/>
        </authorList>
    </citation>
    <scope>NUCLEOTIDE SEQUENCE</scope>
    <source>
        <strain evidence="4">B73</strain>
    </source>
</reference>
<dbReference type="PANTHER" id="PTHR46039">
    <property type="entry name" value="SUCROSE-PHOSPHATE SYNTHASE 3-RELATED"/>
    <property type="match status" value="1"/>
</dbReference>
<evidence type="ECO:0000256" key="2">
    <source>
        <dbReference type="ARBA" id="ARBA00022679"/>
    </source>
</evidence>
<dbReference type="CDD" id="cd16419">
    <property type="entry name" value="HAD_SPS"/>
    <property type="match status" value="1"/>
</dbReference>
<dbReference type="InterPro" id="IPR035659">
    <property type="entry name" value="SPS_C"/>
</dbReference>
<dbReference type="PANTHER" id="PTHR46039:SF5">
    <property type="entry name" value="SUCROSE-PHOSPHATE SYNTHASE 3-RELATED"/>
    <property type="match status" value="1"/>
</dbReference>
<evidence type="ECO:0000256" key="1">
    <source>
        <dbReference type="ARBA" id="ARBA00022676"/>
    </source>
</evidence>
<evidence type="ECO:0000259" key="3">
    <source>
        <dbReference type="Pfam" id="PF05116"/>
    </source>
</evidence>
<dbReference type="Pfam" id="PF05116">
    <property type="entry name" value="S6PP"/>
    <property type="match status" value="1"/>
</dbReference>
<proteinExistence type="evidence at transcript level"/>
<sequence>MDAQDLSLRLSIDGEKSSLNTNDPLWFDPQDQVQKIMNNIKQSSALPPSMSSVAAEGTGSTMNKYPLLRRRRRLFVIAVDCYQDDGRASKKMLQVIQEVFRAVRSDSQMFKISGFTLSTAMPLSETLQLLQLGKIPATDFDALICGSGSEVYYPGTANCMDAEGKLRPDQDYLMHISHRWSHDGARQTIAKLMGAQDGSGDAVEQDVASSNAHCVAFLIKDPQKVKTVDEMRERLRMRGLRCHIMYCRNSTRLQVVPLLASRSQALRYLSVRWGVSVGNMYLITGEHGDTDLEEMLSGLHKTVIVRGVTEKGSEALVRSPGSYKRDDVVPSETPLAAYTTGELKADEIMRALKQVSKTSSGM</sequence>
<evidence type="ECO:0000313" key="4">
    <source>
        <dbReference type="EMBL" id="ACL53699.1"/>
    </source>
</evidence>
<keyword evidence="1" id="KW-0328">Glycosyltransferase</keyword>
<dbReference type="EMBL" id="BT055092">
    <property type="protein sequence ID" value="ACL53699.1"/>
    <property type="molecule type" value="mRNA"/>
</dbReference>
<feature type="domain" description="Sucrose phosphatase-like" evidence="3">
    <location>
        <begin position="94"/>
        <end position="310"/>
    </location>
</feature>
<dbReference type="Gene3D" id="3.40.50.1000">
    <property type="entry name" value="HAD superfamily/HAD-like"/>
    <property type="match status" value="1"/>
</dbReference>
<dbReference type="InterPro" id="IPR044161">
    <property type="entry name" value="SPS"/>
</dbReference>
<dbReference type="GO" id="GO:0016757">
    <property type="term" value="F:glycosyltransferase activity"/>
    <property type="evidence" value="ECO:0007669"/>
    <property type="project" value="UniProtKB-KW"/>
</dbReference>
<dbReference type="InterPro" id="IPR023214">
    <property type="entry name" value="HAD_sf"/>
</dbReference>
<name>B8A0K0_MAIZE</name>
<dbReference type="ExpressionAtlas" id="B8A0K0">
    <property type="expression patterns" value="baseline and differential"/>
</dbReference>
<keyword evidence="2" id="KW-0808">Transferase</keyword>